<reference evidence="7" key="1">
    <citation type="journal article" date="2019" name="Int. J. Syst. Evol. Microbiol.">
        <title>The Global Catalogue of Microorganisms (GCM) 10K type strain sequencing project: providing services to taxonomists for standard genome sequencing and annotation.</title>
        <authorList>
            <consortium name="The Broad Institute Genomics Platform"/>
            <consortium name="The Broad Institute Genome Sequencing Center for Infectious Disease"/>
            <person name="Wu L."/>
            <person name="Ma J."/>
        </authorList>
    </citation>
    <scope>NUCLEOTIDE SEQUENCE [LARGE SCALE GENOMIC DNA]</scope>
    <source>
        <strain evidence="7">JCM 17085</strain>
    </source>
</reference>
<evidence type="ECO:0000313" key="7">
    <source>
        <dbReference type="Proteomes" id="UP001500841"/>
    </source>
</evidence>
<dbReference type="Gene3D" id="1.10.10.10">
    <property type="entry name" value="Winged helix-like DNA-binding domain superfamily/Winged helix DNA-binding domain"/>
    <property type="match status" value="1"/>
</dbReference>
<keyword evidence="3" id="KW-0238">DNA-binding</keyword>
<feature type="transmembrane region" description="Helical" evidence="5">
    <location>
        <begin position="6"/>
        <end position="37"/>
    </location>
</feature>
<dbReference type="InterPro" id="IPR005650">
    <property type="entry name" value="BlaI_family"/>
</dbReference>
<accession>A0ABP7WBY9</accession>
<sequence length="169" mass="19748">MPDVAPVITVVVIAMVLKYVKVTQLLIIYGNLILFNYERFVDLRKHRNQMEKLSIQEEEAMQAIWQCNEGYIKDFLDAMTEPKPPYTTLASTVKNLERKQFVTSKKIGNSFRYKAAIKEEDYKKRFMSGFVNDYFENSYKNLVAFFAKDKKISASELKEIINLIENPKP</sequence>
<organism evidence="6 7">
    <name type="scientific">Mucilaginibacter panaciglaebae</name>
    <dbReference type="NCBI Taxonomy" id="502331"/>
    <lineage>
        <taxon>Bacteria</taxon>
        <taxon>Pseudomonadati</taxon>
        <taxon>Bacteroidota</taxon>
        <taxon>Sphingobacteriia</taxon>
        <taxon>Sphingobacteriales</taxon>
        <taxon>Sphingobacteriaceae</taxon>
        <taxon>Mucilaginibacter</taxon>
    </lineage>
</organism>
<evidence type="ECO:0000256" key="5">
    <source>
        <dbReference type="SAM" id="Phobius"/>
    </source>
</evidence>
<gene>
    <name evidence="6" type="ORF">GCM10022392_02920</name>
</gene>
<evidence type="ECO:0000256" key="2">
    <source>
        <dbReference type="ARBA" id="ARBA00023015"/>
    </source>
</evidence>
<keyword evidence="4" id="KW-0804">Transcription</keyword>
<dbReference type="SUPFAM" id="SSF46785">
    <property type="entry name" value="Winged helix' DNA-binding domain"/>
    <property type="match status" value="1"/>
</dbReference>
<dbReference type="InterPro" id="IPR036390">
    <property type="entry name" value="WH_DNA-bd_sf"/>
</dbReference>
<evidence type="ECO:0000256" key="4">
    <source>
        <dbReference type="ARBA" id="ARBA00023163"/>
    </source>
</evidence>
<dbReference type="Proteomes" id="UP001500841">
    <property type="component" value="Unassembled WGS sequence"/>
</dbReference>
<evidence type="ECO:0000256" key="1">
    <source>
        <dbReference type="ARBA" id="ARBA00011046"/>
    </source>
</evidence>
<comment type="similarity">
    <text evidence="1">Belongs to the BlaI transcriptional regulatory family.</text>
</comment>
<comment type="caution">
    <text evidence="6">The sequence shown here is derived from an EMBL/GenBank/DDBJ whole genome shotgun (WGS) entry which is preliminary data.</text>
</comment>
<protein>
    <recommendedName>
        <fullName evidence="8">Transcriptional regulator</fullName>
    </recommendedName>
</protein>
<proteinExistence type="inferred from homology"/>
<keyword evidence="5" id="KW-0812">Transmembrane</keyword>
<evidence type="ECO:0000256" key="3">
    <source>
        <dbReference type="ARBA" id="ARBA00023125"/>
    </source>
</evidence>
<keyword evidence="5" id="KW-1133">Transmembrane helix</keyword>
<name>A0ABP7WBY9_9SPHI</name>
<keyword evidence="2" id="KW-0805">Transcription regulation</keyword>
<keyword evidence="7" id="KW-1185">Reference proteome</keyword>
<dbReference type="EMBL" id="BAABCV010000001">
    <property type="protein sequence ID" value="GAA4085512.1"/>
    <property type="molecule type" value="Genomic_DNA"/>
</dbReference>
<evidence type="ECO:0008006" key="8">
    <source>
        <dbReference type="Google" id="ProtNLM"/>
    </source>
</evidence>
<dbReference type="InterPro" id="IPR036388">
    <property type="entry name" value="WH-like_DNA-bd_sf"/>
</dbReference>
<dbReference type="Gene3D" id="1.10.4040.10">
    <property type="entry name" value="Penicillinase repressor domain"/>
    <property type="match status" value="1"/>
</dbReference>
<dbReference type="Pfam" id="PF03965">
    <property type="entry name" value="Penicillinase_R"/>
    <property type="match status" value="1"/>
</dbReference>
<evidence type="ECO:0000313" key="6">
    <source>
        <dbReference type="EMBL" id="GAA4085512.1"/>
    </source>
</evidence>
<keyword evidence="5" id="KW-0472">Membrane</keyword>